<comment type="function">
    <text evidence="13">Represses a number of genes involved in the response to DNA damage (SOS response), including recA and lexA. In the presence of single-stranded DNA, RecA interacts with LexA causing an autocatalytic cleavage which disrupts the DNA-binding part of LexA, leading to derepression of the SOS regulon and eventually DNA repair.</text>
</comment>
<dbReference type="Pfam" id="PF01726">
    <property type="entry name" value="LexA_DNA_bind"/>
    <property type="match status" value="1"/>
</dbReference>
<evidence type="ECO:0000256" key="7">
    <source>
        <dbReference type="ARBA" id="ARBA00022813"/>
    </source>
</evidence>
<keyword evidence="6 13" id="KW-0378">Hydrolase</keyword>
<name>A0A424WDT6_ALCXX</name>
<evidence type="ECO:0000313" key="18">
    <source>
        <dbReference type="Proteomes" id="UP000285324"/>
    </source>
</evidence>
<keyword evidence="4 13" id="KW-0235">DNA replication</keyword>
<keyword evidence="10 13" id="KW-0804">Transcription</keyword>
<dbReference type="Proteomes" id="UP000285324">
    <property type="component" value="Unassembled WGS sequence"/>
</dbReference>
<dbReference type="NCBIfam" id="TIGR00498">
    <property type="entry name" value="lexA"/>
    <property type="match status" value="1"/>
</dbReference>
<keyword evidence="5 13" id="KW-0227">DNA damage</keyword>
<evidence type="ECO:0000256" key="4">
    <source>
        <dbReference type="ARBA" id="ARBA00022705"/>
    </source>
</evidence>
<feature type="site" description="Cleavage; by autolysis" evidence="13">
    <location>
        <begin position="99"/>
        <end position="100"/>
    </location>
</feature>
<comment type="similarity">
    <text evidence="1 13 14">Belongs to the peptidase S24 family.</text>
</comment>
<keyword evidence="9 13" id="KW-0238">DNA-binding</keyword>
<evidence type="ECO:0000256" key="8">
    <source>
        <dbReference type="ARBA" id="ARBA00023015"/>
    </source>
</evidence>
<evidence type="ECO:0000256" key="10">
    <source>
        <dbReference type="ARBA" id="ARBA00023163"/>
    </source>
</evidence>
<keyword evidence="11 13" id="KW-0234">DNA repair</keyword>
<comment type="caution">
    <text evidence="17">The sequence shown here is derived from an EMBL/GenBank/DDBJ whole genome shotgun (WGS) entry which is preliminary data.</text>
</comment>
<dbReference type="GO" id="GO:0003677">
    <property type="term" value="F:DNA binding"/>
    <property type="evidence" value="ECO:0007669"/>
    <property type="project" value="UniProtKB-UniRule"/>
</dbReference>
<dbReference type="GO" id="GO:0009432">
    <property type="term" value="P:SOS response"/>
    <property type="evidence" value="ECO:0007669"/>
    <property type="project" value="UniProtKB-UniRule"/>
</dbReference>
<evidence type="ECO:0000256" key="11">
    <source>
        <dbReference type="ARBA" id="ARBA00023204"/>
    </source>
</evidence>
<feature type="domain" description="Peptidase S24/S26A/S26B/S26C" evidence="15">
    <location>
        <begin position="92"/>
        <end position="207"/>
    </location>
</feature>
<dbReference type="SUPFAM" id="SSF46785">
    <property type="entry name" value="Winged helix' DNA-binding domain"/>
    <property type="match status" value="1"/>
</dbReference>
<dbReference type="Gene3D" id="2.10.109.10">
    <property type="entry name" value="Umud Fragment, subunit A"/>
    <property type="match status" value="1"/>
</dbReference>
<accession>A0A424WDT6</accession>
<evidence type="ECO:0000256" key="13">
    <source>
        <dbReference type="HAMAP-Rule" id="MF_00015"/>
    </source>
</evidence>
<keyword evidence="3 13" id="KW-0678">Repressor</keyword>
<evidence type="ECO:0000313" key="17">
    <source>
        <dbReference type="EMBL" id="RPJ91404.1"/>
    </source>
</evidence>
<gene>
    <name evidence="13 17" type="primary">lexA</name>
    <name evidence="17" type="ORF">DY367_12800</name>
</gene>
<feature type="active site" description="For autocatalytic cleavage activity" evidence="13">
    <location>
        <position position="171"/>
    </location>
</feature>
<proteinExistence type="inferred from homology"/>
<dbReference type="EMBL" id="QVXO01000016">
    <property type="protein sequence ID" value="RPJ91404.1"/>
    <property type="molecule type" value="Genomic_DNA"/>
</dbReference>
<evidence type="ECO:0000256" key="14">
    <source>
        <dbReference type="RuleBase" id="RU003991"/>
    </source>
</evidence>
<dbReference type="InterPro" id="IPR006197">
    <property type="entry name" value="Peptidase_S24_LexA"/>
</dbReference>
<evidence type="ECO:0000256" key="2">
    <source>
        <dbReference type="ARBA" id="ARBA00011738"/>
    </source>
</evidence>
<evidence type="ECO:0000256" key="12">
    <source>
        <dbReference type="ARBA" id="ARBA00023236"/>
    </source>
</evidence>
<dbReference type="InterPro" id="IPR050077">
    <property type="entry name" value="LexA_repressor"/>
</dbReference>
<keyword evidence="12 13" id="KW-0742">SOS response</keyword>
<keyword evidence="8 13" id="KW-0805">Transcription regulation</keyword>
<evidence type="ECO:0000259" key="16">
    <source>
        <dbReference type="Pfam" id="PF01726"/>
    </source>
</evidence>
<dbReference type="RefSeq" id="WP_118932691.1">
    <property type="nucleotide sequence ID" value="NZ_CP061008.1"/>
</dbReference>
<dbReference type="GO" id="GO:0045892">
    <property type="term" value="P:negative regulation of DNA-templated transcription"/>
    <property type="evidence" value="ECO:0007669"/>
    <property type="project" value="UniProtKB-UniRule"/>
</dbReference>
<dbReference type="PANTHER" id="PTHR33516:SF2">
    <property type="entry name" value="LEXA REPRESSOR-RELATED"/>
    <property type="match status" value="1"/>
</dbReference>
<dbReference type="FunFam" id="2.10.109.10:FF:000001">
    <property type="entry name" value="LexA repressor"/>
    <property type="match status" value="1"/>
</dbReference>
<organism evidence="17 18">
    <name type="scientific">Alcaligenes xylosoxydans xylosoxydans</name>
    <name type="common">Achromobacter xylosoxidans</name>
    <dbReference type="NCBI Taxonomy" id="85698"/>
    <lineage>
        <taxon>Bacteria</taxon>
        <taxon>Pseudomonadati</taxon>
        <taxon>Pseudomonadota</taxon>
        <taxon>Betaproteobacteria</taxon>
        <taxon>Burkholderiales</taxon>
        <taxon>Alcaligenaceae</taxon>
        <taxon>Achromobacter</taxon>
    </lineage>
</organism>
<dbReference type="InterPro" id="IPR015927">
    <property type="entry name" value="Peptidase_S24_S26A/B/C"/>
</dbReference>
<dbReference type="CDD" id="cd06529">
    <property type="entry name" value="S24_LexA-like"/>
    <property type="match status" value="1"/>
</dbReference>
<evidence type="ECO:0000256" key="1">
    <source>
        <dbReference type="ARBA" id="ARBA00007484"/>
    </source>
</evidence>
<dbReference type="GO" id="GO:0006508">
    <property type="term" value="P:proteolysis"/>
    <property type="evidence" value="ECO:0007669"/>
    <property type="project" value="InterPro"/>
</dbReference>
<dbReference type="AlphaFoldDB" id="A0A424WDT6"/>
<feature type="active site" description="For autocatalytic cleavage activity" evidence="13">
    <location>
        <position position="134"/>
    </location>
</feature>
<feature type="domain" description="LexA repressor DNA-binding" evidence="16">
    <location>
        <begin position="3"/>
        <end position="66"/>
    </location>
</feature>
<dbReference type="Pfam" id="PF00717">
    <property type="entry name" value="Peptidase_S24"/>
    <property type="match status" value="1"/>
</dbReference>
<dbReference type="OrthoDB" id="9802364at2"/>
<evidence type="ECO:0000256" key="6">
    <source>
        <dbReference type="ARBA" id="ARBA00022801"/>
    </source>
</evidence>
<dbReference type="InterPro" id="IPR036390">
    <property type="entry name" value="WH_DNA-bd_sf"/>
</dbReference>
<dbReference type="Gene3D" id="1.10.10.10">
    <property type="entry name" value="Winged helix-like DNA-binding domain superfamily/Winged helix DNA-binding domain"/>
    <property type="match status" value="1"/>
</dbReference>
<sequence>MASKLTDRQQQILDLIRQTVTRTGFPPTRAEIALALGFRSPNAAEDHLKALARKGAIELTAGASRGIRLKDASPAPTQSSLPMPGLAQLLLPLVGRVAAGSPILAAEHVEREVGVDPNLFAQTPDYLLKVRGMSMRDAGILEGDLLAVKKASEARNGQIVVARLGDDVTVKRLQRQNGHIELLPENPDFEPIVVEAGQDFALEGIAVGLIRTHALH</sequence>
<dbReference type="InterPro" id="IPR039418">
    <property type="entry name" value="LexA-like"/>
</dbReference>
<dbReference type="PANTHER" id="PTHR33516">
    <property type="entry name" value="LEXA REPRESSOR"/>
    <property type="match status" value="1"/>
</dbReference>
<keyword evidence="7 13" id="KW-0068">Autocatalytic cleavage</keyword>
<evidence type="ECO:0000256" key="3">
    <source>
        <dbReference type="ARBA" id="ARBA00022491"/>
    </source>
</evidence>
<comment type="subunit">
    <text evidence="2 13">Homodimer.</text>
</comment>
<dbReference type="GO" id="GO:0006260">
    <property type="term" value="P:DNA replication"/>
    <property type="evidence" value="ECO:0007669"/>
    <property type="project" value="UniProtKB-UniRule"/>
</dbReference>
<evidence type="ECO:0000256" key="9">
    <source>
        <dbReference type="ARBA" id="ARBA00023125"/>
    </source>
</evidence>
<reference evidence="17 18" key="1">
    <citation type="submission" date="2018-08" db="EMBL/GenBank/DDBJ databases">
        <title>Achromobacter xylosoxidans Genome sequencing and assembly.</title>
        <authorList>
            <person name="Wang R."/>
            <person name="Rensing C."/>
            <person name="Li Y."/>
        </authorList>
    </citation>
    <scope>NUCLEOTIDE SEQUENCE [LARGE SCALE GENOMIC DNA]</scope>
    <source>
        <strain evidence="17 18">GD003A</strain>
    </source>
</reference>
<dbReference type="HAMAP" id="MF_00015">
    <property type="entry name" value="LexA"/>
    <property type="match status" value="1"/>
</dbReference>
<comment type="catalytic activity">
    <reaction evidence="13">
        <text>Hydrolysis of Ala-|-Gly bond in repressor LexA.</text>
        <dbReference type="EC" id="3.4.21.88"/>
    </reaction>
</comment>
<dbReference type="GO" id="GO:0004252">
    <property type="term" value="F:serine-type endopeptidase activity"/>
    <property type="evidence" value="ECO:0007669"/>
    <property type="project" value="UniProtKB-UniRule"/>
</dbReference>
<dbReference type="GO" id="GO:0006281">
    <property type="term" value="P:DNA repair"/>
    <property type="evidence" value="ECO:0007669"/>
    <property type="project" value="UniProtKB-UniRule"/>
</dbReference>
<dbReference type="InterPro" id="IPR036286">
    <property type="entry name" value="LexA/Signal_pep-like_sf"/>
</dbReference>
<feature type="DNA-binding region" description="H-T-H motif" evidence="13">
    <location>
        <begin position="29"/>
        <end position="49"/>
    </location>
</feature>
<dbReference type="FunFam" id="1.10.10.10:FF:000009">
    <property type="entry name" value="LexA repressor"/>
    <property type="match status" value="1"/>
</dbReference>
<dbReference type="InterPro" id="IPR006200">
    <property type="entry name" value="LexA"/>
</dbReference>
<protein>
    <recommendedName>
        <fullName evidence="13">LexA repressor</fullName>
        <ecNumber evidence="13">3.4.21.88</ecNumber>
    </recommendedName>
</protein>
<dbReference type="SUPFAM" id="SSF51306">
    <property type="entry name" value="LexA/Signal peptidase"/>
    <property type="match status" value="1"/>
</dbReference>
<evidence type="ECO:0000259" key="15">
    <source>
        <dbReference type="Pfam" id="PF00717"/>
    </source>
</evidence>
<dbReference type="PRINTS" id="PR00726">
    <property type="entry name" value="LEXASERPTASE"/>
</dbReference>
<dbReference type="EC" id="3.4.21.88" evidence="13"/>
<dbReference type="InterPro" id="IPR036388">
    <property type="entry name" value="WH-like_DNA-bd_sf"/>
</dbReference>
<evidence type="ECO:0000256" key="5">
    <source>
        <dbReference type="ARBA" id="ARBA00022763"/>
    </source>
</evidence>
<dbReference type="InterPro" id="IPR006199">
    <property type="entry name" value="LexA_DNA-bd_dom"/>
</dbReference>